<dbReference type="RefSeq" id="WP_009868128.1">
    <property type="nucleotide sequence ID" value="NZ_JXSL01000028.1"/>
</dbReference>
<protein>
    <submittedName>
        <fullName evidence="5">16 kDa heat shock protein A</fullName>
    </submittedName>
</protein>
<dbReference type="InterPro" id="IPR002068">
    <property type="entry name" value="A-crystallin/Hsp20_dom"/>
</dbReference>
<dbReference type="AlphaFoldDB" id="A0A0C2YUC2"/>
<dbReference type="Gene3D" id="2.60.40.790">
    <property type="match status" value="1"/>
</dbReference>
<keyword evidence="6" id="KW-1185">Reference proteome</keyword>
<sequence>MLTYDFAPLLRTAIGFERLARQAEAAARHDDANSYPPYDIEAAGDDHYRITLAVAGFTSGELDIETQDNTLSITGKKAEKQGETTGFLHKGIASRGFTRRFSLADHVRVTGANLADGLLTIDLVREIPEAMKPRRIEIAGEAPTSLFAKAKKLIEGPGRKDAA</sequence>
<comment type="similarity">
    <text evidence="2 3">Belongs to the small heat shock protein (HSP20) family.</text>
</comment>
<dbReference type="InterPro" id="IPR008978">
    <property type="entry name" value="HSP20-like_chaperone"/>
</dbReference>
<dbReference type="OrthoDB" id="9810618at2"/>
<comment type="caution">
    <text evidence="5">The sequence shown here is derived from an EMBL/GenBank/DDBJ whole genome shotgun (WGS) entry which is preliminary data.</text>
</comment>
<dbReference type="InterPro" id="IPR037913">
    <property type="entry name" value="ACD_IbpA/B"/>
</dbReference>
<dbReference type="EMBL" id="JXSL01000028">
    <property type="protein sequence ID" value="KIL98305.1"/>
    <property type="molecule type" value="Genomic_DNA"/>
</dbReference>
<evidence type="ECO:0000256" key="3">
    <source>
        <dbReference type="RuleBase" id="RU003616"/>
    </source>
</evidence>
<evidence type="ECO:0000256" key="1">
    <source>
        <dbReference type="ARBA" id="ARBA00023016"/>
    </source>
</evidence>
<dbReference type="STRING" id="272627.CCC_03588"/>
<feature type="domain" description="SHSP" evidence="4">
    <location>
        <begin position="29"/>
        <end position="141"/>
    </location>
</feature>
<reference evidence="5 6" key="1">
    <citation type="submission" date="2015-01" db="EMBL/GenBank/DDBJ databases">
        <title>Genome Sequence of Magnetospirillum magnetotacticum Strain MS-1.</title>
        <authorList>
            <person name="Marinov G.K."/>
            <person name="Smalley M.D."/>
            <person name="DeSalvo G."/>
        </authorList>
    </citation>
    <scope>NUCLEOTIDE SEQUENCE [LARGE SCALE GENOMIC DNA]</scope>
    <source>
        <strain evidence="5 6">MS-1</strain>
    </source>
</reference>
<evidence type="ECO:0000256" key="2">
    <source>
        <dbReference type="PROSITE-ProRule" id="PRU00285"/>
    </source>
</evidence>
<dbReference type="CDD" id="cd06470">
    <property type="entry name" value="ACD_IbpA-B_like"/>
    <property type="match status" value="1"/>
</dbReference>
<dbReference type="SUPFAM" id="SSF49764">
    <property type="entry name" value="HSP20-like chaperones"/>
    <property type="match status" value="1"/>
</dbReference>
<dbReference type="PANTHER" id="PTHR47062">
    <property type="match status" value="1"/>
</dbReference>
<accession>A0A0C2YUC2</accession>
<evidence type="ECO:0000313" key="5">
    <source>
        <dbReference type="EMBL" id="KIL98305.1"/>
    </source>
</evidence>
<dbReference type="Pfam" id="PF00011">
    <property type="entry name" value="HSP20"/>
    <property type="match status" value="1"/>
</dbReference>
<keyword evidence="1 5" id="KW-0346">Stress response</keyword>
<gene>
    <name evidence="5" type="ORF">CCC_03588</name>
</gene>
<dbReference type="PROSITE" id="PS01031">
    <property type="entry name" value="SHSP"/>
    <property type="match status" value="1"/>
</dbReference>
<evidence type="ECO:0000313" key="6">
    <source>
        <dbReference type="Proteomes" id="UP000031971"/>
    </source>
</evidence>
<name>A0A0C2YUC2_PARME</name>
<evidence type="ECO:0000259" key="4">
    <source>
        <dbReference type="PROSITE" id="PS01031"/>
    </source>
</evidence>
<organism evidence="5 6">
    <name type="scientific">Paramagnetospirillum magnetotacticum MS-1</name>
    <dbReference type="NCBI Taxonomy" id="272627"/>
    <lineage>
        <taxon>Bacteria</taxon>
        <taxon>Pseudomonadati</taxon>
        <taxon>Pseudomonadota</taxon>
        <taxon>Alphaproteobacteria</taxon>
        <taxon>Rhodospirillales</taxon>
        <taxon>Magnetospirillaceae</taxon>
        <taxon>Paramagnetospirillum</taxon>
    </lineage>
</organism>
<dbReference type="PANTHER" id="PTHR47062:SF1">
    <property type="entry name" value="SMALL HEAT SHOCK PROTEIN IBPA"/>
    <property type="match status" value="1"/>
</dbReference>
<dbReference type="Proteomes" id="UP000031971">
    <property type="component" value="Unassembled WGS sequence"/>
</dbReference>
<proteinExistence type="inferred from homology"/>